<protein>
    <submittedName>
        <fullName evidence="2">Uncharacterized protein</fullName>
    </submittedName>
</protein>
<proteinExistence type="predicted"/>
<name>A0ABP0RNZ6_9DINO</name>
<dbReference type="EMBL" id="CAXAMN010026350">
    <property type="protein sequence ID" value="CAK9102346.1"/>
    <property type="molecule type" value="Genomic_DNA"/>
</dbReference>
<dbReference type="Proteomes" id="UP001642484">
    <property type="component" value="Unassembled WGS sequence"/>
</dbReference>
<comment type="caution">
    <text evidence="2">The sequence shown here is derived from an EMBL/GenBank/DDBJ whole genome shotgun (WGS) entry which is preliminary data.</text>
</comment>
<evidence type="ECO:0000313" key="2">
    <source>
        <dbReference type="EMBL" id="CAK9102346.1"/>
    </source>
</evidence>
<keyword evidence="3" id="KW-1185">Reference proteome</keyword>
<organism evidence="2 3">
    <name type="scientific">Durusdinium trenchii</name>
    <dbReference type="NCBI Taxonomy" id="1381693"/>
    <lineage>
        <taxon>Eukaryota</taxon>
        <taxon>Sar</taxon>
        <taxon>Alveolata</taxon>
        <taxon>Dinophyceae</taxon>
        <taxon>Suessiales</taxon>
        <taxon>Symbiodiniaceae</taxon>
        <taxon>Durusdinium</taxon>
    </lineage>
</organism>
<accession>A0ABP0RNZ6</accession>
<evidence type="ECO:0000256" key="1">
    <source>
        <dbReference type="SAM" id="MobiDB-lite"/>
    </source>
</evidence>
<feature type="region of interest" description="Disordered" evidence="1">
    <location>
        <begin position="234"/>
        <end position="273"/>
    </location>
</feature>
<reference evidence="2 3" key="1">
    <citation type="submission" date="2024-02" db="EMBL/GenBank/DDBJ databases">
        <authorList>
            <person name="Chen Y."/>
            <person name="Shah S."/>
            <person name="Dougan E. K."/>
            <person name="Thang M."/>
            <person name="Chan C."/>
        </authorList>
    </citation>
    <scope>NUCLEOTIDE SEQUENCE [LARGE SCALE GENOMIC DNA]</scope>
</reference>
<sequence>MATGESENDAFFAQLLADLEHDEKDLSGPGPASSVHSNVPAEFTAEERSLRASLVAFYQLRSPSKLSSVNALVERYGRSPQEVAELWAQLAVKYQVPTEEAVDLLARTPHLSGEVGRLGLKELRLRRSEEEWLNEVKNGGLDLVRALCTWSDAQAAPQAAVRALCWKLLLGYLPCGGAAAAAEWPLVEDRKRKRYKEDLEEHLSADGFAATSDEDGLLRERLDAVREEVEEMLRKGGDASLQPSGHGVVPGLETGPAVGGCESPGHGLTEGLQ</sequence>
<evidence type="ECO:0000313" key="3">
    <source>
        <dbReference type="Proteomes" id="UP001642484"/>
    </source>
</evidence>
<gene>
    <name evidence="2" type="ORF">CCMP2556_LOCUS48164</name>
</gene>